<name>A0ABS8YM14_9BACL</name>
<dbReference type="SUPFAM" id="SSF54106">
    <property type="entry name" value="LysM domain"/>
    <property type="match status" value="1"/>
</dbReference>
<dbReference type="Proteomes" id="UP001199916">
    <property type="component" value="Unassembled WGS sequence"/>
</dbReference>
<dbReference type="EMBL" id="JAJNBZ010000017">
    <property type="protein sequence ID" value="MCE5171366.1"/>
    <property type="molecule type" value="Genomic_DNA"/>
</dbReference>
<protein>
    <submittedName>
        <fullName evidence="2">LysM peptidoglycan-binding domain-containing protein</fullName>
    </submittedName>
</protein>
<dbReference type="InterPro" id="IPR036779">
    <property type="entry name" value="LysM_dom_sf"/>
</dbReference>
<dbReference type="PROSITE" id="PS51782">
    <property type="entry name" value="LYSM"/>
    <property type="match status" value="1"/>
</dbReference>
<dbReference type="Gene3D" id="3.10.350.10">
    <property type="entry name" value="LysM domain"/>
    <property type="match status" value="1"/>
</dbReference>
<evidence type="ECO:0000313" key="3">
    <source>
        <dbReference type="Proteomes" id="UP001199916"/>
    </source>
</evidence>
<comment type="caution">
    <text evidence="2">The sequence shown here is derived from an EMBL/GenBank/DDBJ whole genome shotgun (WGS) entry which is preliminary data.</text>
</comment>
<dbReference type="CDD" id="cd00118">
    <property type="entry name" value="LysM"/>
    <property type="match status" value="1"/>
</dbReference>
<evidence type="ECO:0000313" key="2">
    <source>
        <dbReference type="EMBL" id="MCE5171366.1"/>
    </source>
</evidence>
<reference evidence="2 3" key="1">
    <citation type="submission" date="2021-11" db="EMBL/GenBank/DDBJ databases">
        <title>Draft genome sequence of Paenibacillus profundus YoMME, a new Gram-positive bacteria with exoelectrogenic properties.</title>
        <authorList>
            <person name="Hubenova Y."/>
            <person name="Hubenova E."/>
            <person name="Manasiev Y."/>
            <person name="Peykov S."/>
            <person name="Mitov M."/>
        </authorList>
    </citation>
    <scope>NUCLEOTIDE SEQUENCE [LARGE SCALE GENOMIC DNA]</scope>
    <source>
        <strain evidence="2 3">YoMME</strain>
    </source>
</reference>
<evidence type="ECO:0000259" key="1">
    <source>
        <dbReference type="PROSITE" id="PS51782"/>
    </source>
</evidence>
<gene>
    <name evidence="2" type="ORF">LQV63_18865</name>
</gene>
<sequence length="226" mass="25482">MSGYHMYLSFNNQEQVIELPVNPAQLDISEAGNLQSFDIIGLGEVNAIETPKPAAIQFNSIFPVGPAPYVHVPPDKLLPPSDYVIQIRSWMESKRPIRFVLTTPTYQMNLAMAIEKFTWREAAGSVGDLEYDLSLKQYKFYSAQKVKVLGNGQAEVKVQKAPQARADERQGPTEYTVQAGDKLWSIAKSLCNDESKLIEIQRLNGIRNDEMMNELEPGRILRIPKK</sequence>
<keyword evidence="3" id="KW-1185">Reference proteome</keyword>
<dbReference type="RefSeq" id="WP_233697861.1">
    <property type="nucleotide sequence ID" value="NZ_JAJNBZ010000017.1"/>
</dbReference>
<organism evidence="2 3">
    <name type="scientific">Paenibacillus profundus</name>
    <dbReference type="NCBI Taxonomy" id="1173085"/>
    <lineage>
        <taxon>Bacteria</taxon>
        <taxon>Bacillati</taxon>
        <taxon>Bacillota</taxon>
        <taxon>Bacilli</taxon>
        <taxon>Bacillales</taxon>
        <taxon>Paenibacillaceae</taxon>
        <taxon>Paenibacillus</taxon>
    </lineage>
</organism>
<accession>A0ABS8YM14</accession>
<dbReference type="InterPro" id="IPR018392">
    <property type="entry name" value="LysM"/>
</dbReference>
<feature type="domain" description="LysM" evidence="1">
    <location>
        <begin position="173"/>
        <end position="223"/>
    </location>
</feature>
<proteinExistence type="predicted"/>
<dbReference type="Pfam" id="PF01476">
    <property type="entry name" value="LysM"/>
    <property type="match status" value="1"/>
</dbReference>